<protein>
    <submittedName>
        <fullName evidence="3">Excisionase family DNA binding protein</fullName>
    </submittedName>
</protein>
<dbReference type="InterPro" id="IPR010093">
    <property type="entry name" value="SinI_DNA-bd"/>
</dbReference>
<evidence type="ECO:0000256" key="1">
    <source>
        <dbReference type="SAM" id="MobiDB-lite"/>
    </source>
</evidence>
<evidence type="ECO:0000313" key="3">
    <source>
        <dbReference type="EMBL" id="MDQ0391692.1"/>
    </source>
</evidence>
<reference evidence="3 4" key="1">
    <citation type="submission" date="2023-07" db="EMBL/GenBank/DDBJ databases">
        <title>Genomic Encyclopedia of Type Strains, Phase IV (KMG-IV): sequencing the most valuable type-strain genomes for metagenomic binning, comparative biology and taxonomic classification.</title>
        <authorList>
            <person name="Goeker M."/>
        </authorList>
    </citation>
    <scope>NUCLEOTIDE SEQUENCE [LARGE SCALE GENOMIC DNA]</scope>
    <source>
        <strain evidence="3 4">DSM 5896</strain>
    </source>
</reference>
<sequence length="151" mass="16765">MSKASLSRLPPSQEDAELARVSGQRLAPLARMKRPLTMSVRDAGRDTIIELPVGAVQLLMDILEDMAAGHAVTIVPQDAELTTQQAADVLNVSRPFVIQLLKDGKLPYRTVGTHRRLRFEDVMAFKTAIDRDRRLALDELVAQAEELDMGY</sequence>
<proteinExistence type="predicted"/>
<comment type="caution">
    <text evidence="3">The sequence shown here is derived from an EMBL/GenBank/DDBJ whole genome shotgun (WGS) entry which is preliminary data.</text>
</comment>
<evidence type="ECO:0000259" key="2">
    <source>
        <dbReference type="Pfam" id="PF12728"/>
    </source>
</evidence>
<name>A0ABU0FAP6_9HYPH</name>
<dbReference type="RefSeq" id="WP_307424431.1">
    <property type="nucleotide sequence ID" value="NZ_JAUSVK010000001.1"/>
</dbReference>
<dbReference type="InterPro" id="IPR041657">
    <property type="entry name" value="HTH_17"/>
</dbReference>
<dbReference type="Pfam" id="PF12728">
    <property type="entry name" value="HTH_17"/>
    <property type="match status" value="1"/>
</dbReference>
<evidence type="ECO:0000313" key="4">
    <source>
        <dbReference type="Proteomes" id="UP001237448"/>
    </source>
</evidence>
<feature type="domain" description="Helix-turn-helix" evidence="2">
    <location>
        <begin position="81"/>
        <end position="127"/>
    </location>
</feature>
<accession>A0ABU0FAP6</accession>
<organism evidence="3 4">
    <name type="scientific">Labrys monachus</name>
    <dbReference type="NCBI Taxonomy" id="217067"/>
    <lineage>
        <taxon>Bacteria</taxon>
        <taxon>Pseudomonadati</taxon>
        <taxon>Pseudomonadota</taxon>
        <taxon>Alphaproteobacteria</taxon>
        <taxon>Hyphomicrobiales</taxon>
        <taxon>Xanthobacteraceae</taxon>
        <taxon>Labrys</taxon>
    </lineage>
</organism>
<gene>
    <name evidence="3" type="ORF">J3R73_001484</name>
</gene>
<dbReference type="NCBIfam" id="TIGR01764">
    <property type="entry name" value="excise"/>
    <property type="match status" value="1"/>
</dbReference>
<dbReference type="Proteomes" id="UP001237448">
    <property type="component" value="Unassembled WGS sequence"/>
</dbReference>
<dbReference type="EMBL" id="JAUSVK010000001">
    <property type="protein sequence ID" value="MDQ0391692.1"/>
    <property type="molecule type" value="Genomic_DNA"/>
</dbReference>
<feature type="region of interest" description="Disordered" evidence="1">
    <location>
        <begin position="1"/>
        <end position="20"/>
    </location>
</feature>
<keyword evidence="4" id="KW-1185">Reference proteome</keyword>